<dbReference type="InterPro" id="IPR014957">
    <property type="entry name" value="IDEAL_dom"/>
</dbReference>
<reference evidence="2 3" key="1">
    <citation type="submission" date="2023-10" db="EMBL/GenBank/DDBJ databases">
        <title>Virgibacillus halophilus 5B73C genome.</title>
        <authorList>
            <person name="Miliotis G."/>
            <person name="Sengupta P."/>
            <person name="Hameed A."/>
            <person name="Chuvochina M."/>
            <person name="Mcdonagh F."/>
            <person name="Simpson A.C."/>
            <person name="Singh N.K."/>
            <person name="Rekha P.D."/>
            <person name="Raman K."/>
            <person name="Hugenholtz P."/>
            <person name="Venkateswaran K."/>
        </authorList>
    </citation>
    <scope>NUCLEOTIDE SEQUENCE [LARGE SCALE GENOMIC DNA]</scope>
    <source>
        <strain evidence="2 3">5B73C</strain>
    </source>
</reference>
<dbReference type="EMBL" id="JAWDIP010000003">
    <property type="protein sequence ID" value="MDY0393253.1"/>
    <property type="molecule type" value="Genomic_DNA"/>
</dbReference>
<name>A0ABU5C325_9BACI</name>
<organism evidence="2 3">
    <name type="scientific">Tigheibacillus halophilus</name>
    <dbReference type="NCBI Taxonomy" id="361280"/>
    <lineage>
        <taxon>Bacteria</taxon>
        <taxon>Bacillati</taxon>
        <taxon>Bacillota</taxon>
        <taxon>Bacilli</taxon>
        <taxon>Bacillales</taxon>
        <taxon>Bacillaceae</taxon>
        <taxon>Tigheibacillus</taxon>
    </lineage>
</organism>
<sequence>MVTVKMLKPYYIKADDRHIRIVLAYQSFAVVINNKVYQFIPVESKQIRINRVSGKVENIDAKFAFQKGKNVIYMSMAELISTPGFLMHLHTIAQPYLKEAPNVEENEELIQELEMKNLRYLIDRALDERNEEKFDQLTKILHKEIDQRNRKK</sequence>
<dbReference type="Proteomes" id="UP001281447">
    <property type="component" value="Unassembled WGS sequence"/>
</dbReference>
<evidence type="ECO:0000313" key="3">
    <source>
        <dbReference type="Proteomes" id="UP001281447"/>
    </source>
</evidence>
<proteinExistence type="predicted"/>
<accession>A0ABU5C325</accession>
<protein>
    <submittedName>
        <fullName evidence="2">IDEAL domain-containing protein</fullName>
    </submittedName>
</protein>
<dbReference type="Gene3D" id="4.10.810.10">
    <property type="entry name" value="Virus Scaffolding Protein, Chain A"/>
    <property type="match status" value="1"/>
</dbReference>
<keyword evidence="3" id="KW-1185">Reference proteome</keyword>
<feature type="domain" description="IDEAL" evidence="1">
    <location>
        <begin position="107"/>
        <end position="141"/>
    </location>
</feature>
<dbReference type="RefSeq" id="WP_390357807.1">
    <property type="nucleotide sequence ID" value="NZ_JBHUIZ010000017.1"/>
</dbReference>
<gene>
    <name evidence="2" type="ORF">RWE15_00945</name>
</gene>
<evidence type="ECO:0000259" key="1">
    <source>
        <dbReference type="SMART" id="SM00914"/>
    </source>
</evidence>
<dbReference type="Pfam" id="PF08858">
    <property type="entry name" value="IDEAL"/>
    <property type="match status" value="1"/>
</dbReference>
<dbReference type="InterPro" id="IPR027393">
    <property type="entry name" value="Virus_scaffolding_prot_C"/>
</dbReference>
<comment type="caution">
    <text evidence="2">The sequence shown here is derived from an EMBL/GenBank/DDBJ whole genome shotgun (WGS) entry which is preliminary data.</text>
</comment>
<evidence type="ECO:0000313" key="2">
    <source>
        <dbReference type="EMBL" id="MDY0393253.1"/>
    </source>
</evidence>
<dbReference type="SMART" id="SM00914">
    <property type="entry name" value="IDEAL"/>
    <property type="match status" value="1"/>
</dbReference>